<keyword evidence="11" id="KW-0175">Coiled coil</keyword>
<keyword evidence="6 13" id="KW-0812">Transmembrane</keyword>
<feature type="region of interest" description="Disordered" evidence="12">
    <location>
        <begin position="100"/>
        <end position="146"/>
    </location>
</feature>
<proteinExistence type="predicted"/>
<evidence type="ECO:0000256" key="3">
    <source>
        <dbReference type="ARBA" id="ARBA00012438"/>
    </source>
</evidence>
<evidence type="ECO:0000313" key="16">
    <source>
        <dbReference type="EMBL" id="MFC4836373.1"/>
    </source>
</evidence>
<dbReference type="Pfam" id="PF00672">
    <property type="entry name" value="HAMP"/>
    <property type="match status" value="1"/>
</dbReference>
<dbReference type="InterPro" id="IPR003594">
    <property type="entry name" value="HATPase_dom"/>
</dbReference>
<dbReference type="InterPro" id="IPR004358">
    <property type="entry name" value="Sig_transdc_His_kin-like_C"/>
</dbReference>
<keyword evidence="9" id="KW-0902">Two-component regulatory system</keyword>
<evidence type="ECO:0000256" key="6">
    <source>
        <dbReference type="ARBA" id="ARBA00022692"/>
    </source>
</evidence>
<evidence type="ECO:0000256" key="8">
    <source>
        <dbReference type="ARBA" id="ARBA00022989"/>
    </source>
</evidence>
<protein>
    <recommendedName>
        <fullName evidence="3">histidine kinase</fullName>
        <ecNumber evidence="3">2.7.13.3</ecNumber>
    </recommendedName>
</protein>
<comment type="caution">
    <text evidence="16">The sequence shown here is derived from an EMBL/GenBank/DDBJ whole genome shotgun (WGS) entry which is preliminary data.</text>
</comment>
<keyword evidence="4" id="KW-0597">Phosphoprotein</keyword>
<evidence type="ECO:0000256" key="2">
    <source>
        <dbReference type="ARBA" id="ARBA00004236"/>
    </source>
</evidence>
<dbReference type="InterPro" id="IPR003661">
    <property type="entry name" value="HisK_dim/P_dom"/>
</dbReference>
<keyword evidence="16" id="KW-0547">Nucleotide-binding</keyword>
<dbReference type="InterPro" id="IPR005467">
    <property type="entry name" value="His_kinase_dom"/>
</dbReference>
<evidence type="ECO:0000256" key="5">
    <source>
        <dbReference type="ARBA" id="ARBA00022679"/>
    </source>
</evidence>
<dbReference type="GO" id="GO:0005524">
    <property type="term" value="F:ATP binding"/>
    <property type="evidence" value="ECO:0007669"/>
    <property type="project" value="UniProtKB-KW"/>
</dbReference>
<dbReference type="SUPFAM" id="SSF55874">
    <property type="entry name" value="ATPase domain of HSP90 chaperone/DNA topoisomerase II/histidine kinase"/>
    <property type="match status" value="1"/>
</dbReference>
<evidence type="ECO:0000256" key="13">
    <source>
        <dbReference type="SAM" id="Phobius"/>
    </source>
</evidence>
<feature type="coiled-coil region" evidence="11">
    <location>
        <begin position="239"/>
        <end position="266"/>
    </location>
</feature>
<dbReference type="InterPro" id="IPR050428">
    <property type="entry name" value="TCS_sensor_his_kinase"/>
</dbReference>
<dbReference type="CDD" id="cd00075">
    <property type="entry name" value="HATPase"/>
    <property type="match status" value="1"/>
</dbReference>
<sequence length="489" mass="51776">MSRSWARLSLPESWSATRSLRFRVTALVLLVVALALVVIGVAVDLSLDAQLRRDQQSRLDDRAARAGLLVAAGSTGPALVEAVDGQGIRAVLLDAAGRRVAGSDDDGPRGRGRPGAPEGPVPLVPGASDVPVAPDGPRPSRAGRDDVRTVALPDGSQLVLAVEPGENDGVLRRLRVIMIGVGGMGLAVVAGALLVGVRIALRPLDDMTVLARDIAAGDRGRRLRPERTDTELGRTAAAFDAMLDELESAQTRAEDAAGEARRSEVRTRRFLSDAAHELRTPIAGVQTLAESLVRHPDGDLERRERLATTLVRETRRAGALVNDMLELARIEDGTPLDRRPVDLTELAAAQAERIGLLAPGLTVEVDGPPTTVDADPGRVTQILANLLENARRHGPTEGTVRIEVTVEGSDAVLDVVDEGPGIPPADRERVFDRLVRLDDARTRDAGGAGLGLPIARALARAHGGDLRVVESRPDPEVGARLRLTLPRAG</sequence>
<feature type="domain" description="Histidine kinase" evidence="14">
    <location>
        <begin position="273"/>
        <end position="489"/>
    </location>
</feature>
<evidence type="ECO:0000256" key="12">
    <source>
        <dbReference type="SAM" id="MobiDB-lite"/>
    </source>
</evidence>
<name>A0ABV9RQ73_9PSEU</name>
<dbReference type="SUPFAM" id="SSF158472">
    <property type="entry name" value="HAMP domain-like"/>
    <property type="match status" value="1"/>
</dbReference>
<reference evidence="17" key="1">
    <citation type="journal article" date="2019" name="Int. J. Syst. Evol. Microbiol.">
        <title>The Global Catalogue of Microorganisms (GCM) 10K type strain sequencing project: providing services to taxonomists for standard genome sequencing and annotation.</title>
        <authorList>
            <consortium name="The Broad Institute Genomics Platform"/>
            <consortium name="The Broad Institute Genome Sequencing Center for Infectious Disease"/>
            <person name="Wu L."/>
            <person name="Ma J."/>
        </authorList>
    </citation>
    <scope>NUCLEOTIDE SEQUENCE [LARGE SCALE GENOMIC DNA]</scope>
    <source>
        <strain evidence="17">CCUG 50347</strain>
    </source>
</reference>
<dbReference type="Proteomes" id="UP001595909">
    <property type="component" value="Unassembled WGS sequence"/>
</dbReference>
<dbReference type="InterPro" id="IPR036890">
    <property type="entry name" value="HATPase_C_sf"/>
</dbReference>
<gene>
    <name evidence="16" type="ORF">ACFPEL_28470</name>
</gene>
<dbReference type="Pfam" id="PF02518">
    <property type="entry name" value="HATPase_c"/>
    <property type="match status" value="1"/>
</dbReference>
<keyword evidence="16" id="KW-0067">ATP-binding</keyword>
<dbReference type="PANTHER" id="PTHR45436">
    <property type="entry name" value="SENSOR HISTIDINE KINASE YKOH"/>
    <property type="match status" value="1"/>
</dbReference>
<accession>A0ABV9RQ73</accession>
<comment type="catalytic activity">
    <reaction evidence="1">
        <text>ATP + protein L-histidine = ADP + protein N-phospho-L-histidine.</text>
        <dbReference type="EC" id="2.7.13.3"/>
    </reaction>
</comment>
<dbReference type="PANTHER" id="PTHR45436:SF5">
    <property type="entry name" value="SENSOR HISTIDINE KINASE TRCS"/>
    <property type="match status" value="1"/>
</dbReference>
<evidence type="ECO:0000256" key="10">
    <source>
        <dbReference type="ARBA" id="ARBA00023136"/>
    </source>
</evidence>
<evidence type="ECO:0000256" key="11">
    <source>
        <dbReference type="SAM" id="Coils"/>
    </source>
</evidence>
<feature type="transmembrane region" description="Helical" evidence="13">
    <location>
        <begin position="20"/>
        <end position="43"/>
    </location>
</feature>
<dbReference type="PROSITE" id="PS50885">
    <property type="entry name" value="HAMP"/>
    <property type="match status" value="1"/>
</dbReference>
<dbReference type="EC" id="2.7.13.3" evidence="3"/>
<evidence type="ECO:0000259" key="15">
    <source>
        <dbReference type="PROSITE" id="PS50885"/>
    </source>
</evidence>
<dbReference type="Gene3D" id="3.30.565.10">
    <property type="entry name" value="Histidine kinase-like ATPase, C-terminal domain"/>
    <property type="match status" value="1"/>
</dbReference>
<organism evidence="16 17">
    <name type="scientific">Actinomycetospora chibensis</name>
    <dbReference type="NCBI Taxonomy" id="663606"/>
    <lineage>
        <taxon>Bacteria</taxon>
        <taxon>Bacillati</taxon>
        <taxon>Actinomycetota</taxon>
        <taxon>Actinomycetes</taxon>
        <taxon>Pseudonocardiales</taxon>
        <taxon>Pseudonocardiaceae</taxon>
        <taxon>Actinomycetospora</taxon>
    </lineage>
</organism>
<dbReference type="SMART" id="SM00304">
    <property type="entry name" value="HAMP"/>
    <property type="match status" value="1"/>
</dbReference>
<dbReference type="Gene3D" id="6.10.340.10">
    <property type="match status" value="1"/>
</dbReference>
<feature type="domain" description="HAMP" evidence="15">
    <location>
        <begin position="198"/>
        <end position="251"/>
    </location>
</feature>
<dbReference type="PRINTS" id="PR00344">
    <property type="entry name" value="BCTRLSENSOR"/>
</dbReference>
<dbReference type="SMART" id="SM00388">
    <property type="entry name" value="HisKA"/>
    <property type="match status" value="1"/>
</dbReference>
<feature type="transmembrane region" description="Helical" evidence="13">
    <location>
        <begin position="176"/>
        <end position="201"/>
    </location>
</feature>
<dbReference type="RefSeq" id="WP_274188492.1">
    <property type="nucleotide sequence ID" value="NZ_BAABHN010000060.1"/>
</dbReference>
<dbReference type="EMBL" id="JBHSIM010000060">
    <property type="protein sequence ID" value="MFC4836373.1"/>
    <property type="molecule type" value="Genomic_DNA"/>
</dbReference>
<evidence type="ECO:0000256" key="9">
    <source>
        <dbReference type="ARBA" id="ARBA00023012"/>
    </source>
</evidence>
<keyword evidence="5" id="KW-0808">Transferase</keyword>
<keyword evidence="8 13" id="KW-1133">Transmembrane helix</keyword>
<evidence type="ECO:0000313" key="17">
    <source>
        <dbReference type="Proteomes" id="UP001595909"/>
    </source>
</evidence>
<dbReference type="CDD" id="cd00082">
    <property type="entry name" value="HisKA"/>
    <property type="match status" value="1"/>
</dbReference>
<evidence type="ECO:0000259" key="14">
    <source>
        <dbReference type="PROSITE" id="PS50109"/>
    </source>
</evidence>
<dbReference type="Pfam" id="PF00512">
    <property type="entry name" value="HisKA"/>
    <property type="match status" value="1"/>
</dbReference>
<evidence type="ECO:0000256" key="1">
    <source>
        <dbReference type="ARBA" id="ARBA00000085"/>
    </source>
</evidence>
<dbReference type="InterPro" id="IPR003660">
    <property type="entry name" value="HAMP_dom"/>
</dbReference>
<comment type="subcellular location">
    <subcellularLocation>
        <location evidence="2">Cell membrane</location>
    </subcellularLocation>
</comment>
<dbReference type="PROSITE" id="PS50109">
    <property type="entry name" value="HIS_KIN"/>
    <property type="match status" value="1"/>
</dbReference>
<evidence type="ECO:0000256" key="7">
    <source>
        <dbReference type="ARBA" id="ARBA00022777"/>
    </source>
</evidence>
<keyword evidence="10 13" id="KW-0472">Membrane</keyword>
<dbReference type="SUPFAM" id="SSF47384">
    <property type="entry name" value="Homodimeric domain of signal transducing histidine kinase"/>
    <property type="match status" value="1"/>
</dbReference>
<dbReference type="CDD" id="cd06225">
    <property type="entry name" value="HAMP"/>
    <property type="match status" value="1"/>
</dbReference>
<dbReference type="Gene3D" id="1.10.287.130">
    <property type="match status" value="1"/>
</dbReference>
<keyword evidence="7" id="KW-0418">Kinase</keyword>
<dbReference type="InterPro" id="IPR036097">
    <property type="entry name" value="HisK_dim/P_sf"/>
</dbReference>
<evidence type="ECO:0000256" key="4">
    <source>
        <dbReference type="ARBA" id="ARBA00022553"/>
    </source>
</evidence>
<keyword evidence="17" id="KW-1185">Reference proteome</keyword>
<dbReference type="SMART" id="SM00387">
    <property type="entry name" value="HATPase_c"/>
    <property type="match status" value="1"/>
</dbReference>